<dbReference type="PANTHER" id="PTHR10381:SF11">
    <property type="entry name" value="ATP-DEPENDENT CLP PROTEASE PROTEOLYTIC SUBUNIT, MITOCHONDRIAL"/>
    <property type="match status" value="1"/>
</dbReference>
<dbReference type="InterPro" id="IPR029045">
    <property type="entry name" value="ClpP/crotonase-like_dom_sf"/>
</dbReference>
<dbReference type="InterPro" id="IPR001907">
    <property type="entry name" value="ClpP"/>
</dbReference>
<dbReference type="GO" id="GO:0006515">
    <property type="term" value="P:protein quality control for misfolded or incompletely synthesized proteins"/>
    <property type="evidence" value="ECO:0007669"/>
    <property type="project" value="TreeGrafter"/>
</dbReference>
<sequence length="189" mass="21565">MSTTTTEDEDFKITRVIGNEILYYGEITDDDILDFIEEFKKLEIKLLKQKAEFIGYEPVIRVHVCSGGGDLFAGLSAMNILEKSRVKVITIAQGECGSAATFLLLGGHERRIGKNAHVLIHQISTTGFWGKYEEVKDEMKMCDKLMDMVKKTYTEKTNIPDKQLKKLMKRDVYLDPDECIKYDVVRGID</sequence>
<dbReference type="InterPro" id="IPR023562">
    <property type="entry name" value="ClpP/TepA"/>
</dbReference>
<dbReference type="GO" id="GO:0051117">
    <property type="term" value="F:ATPase binding"/>
    <property type="evidence" value="ECO:0007669"/>
    <property type="project" value="TreeGrafter"/>
</dbReference>
<dbReference type="Gene3D" id="3.90.226.10">
    <property type="entry name" value="2-enoyl-CoA Hydratase, Chain A, domain 1"/>
    <property type="match status" value="1"/>
</dbReference>
<name>A0A7S6SWW1_9PHYC</name>
<reference evidence="2" key="1">
    <citation type="submission" date="2019-02" db="EMBL/GenBank/DDBJ databases">
        <authorList>
            <person name="Bachy C."/>
            <person name="Yung C.-M."/>
            <person name="Roux S."/>
            <person name="Sullivan M.B."/>
            <person name="Worden A.Z."/>
        </authorList>
    </citation>
    <scope>NUCLEOTIDE SEQUENCE</scope>
    <source>
        <strain evidence="2">BII-V2</strain>
    </source>
</reference>
<proteinExistence type="inferred from homology"/>
<comment type="similarity">
    <text evidence="1">Belongs to the peptidase S14 family.</text>
</comment>
<dbReference type="EMBL" id="MK522038">
    <property type="protein sequence ID" value="QOR60365.1"/>
    <property type="molecule type" value="Genomic_DNA"/>
</dbReference>
<dbReference type="Pfam" id="PF00574">
    <property type="entry name" value="CLP_protease"/>
    <property type="match status" value="1"/>
</dbReference>
<evidence type="ECO:0000256" key="1">
    <source>
        <dbReference type="ARBA" id="ARBA00007039"/>
    </source>
</evidence>
<dbReference type="GO" id="GO:0004252">
    <property type="term" value="F:serine-type endopeptidase activity"/>
    <property type="evidence" value="ECO:0007669"/>
    <property type="project" value="InterPro"/>
</dbReference>
<dbReference type="GO" id="GO:0009368">
    <property type="term" value="C:endopeptidase Clp complex"/>
    <property type="evidence" value="ECO:0007669"/>
    <property type="project" value="TreeGrafter"/>
</dbReference>
<dbReference type="PRINTS" id="PR00127">
    <property type="entry name" value="CLPPROTEASEP"/>
</dbReference>
<evidence type="ECO:0008006" key="3">
    <source>
        <dbReference type="Google" id="ProtNLM"/>
    </source>
</evidence>
<protein>
    <recommendedName>
        <fullName evidence="3">ATP-dependent Clp protease proteolytic subunit</fullName>
    </recommendedName>
</protein>
<evidence type="ECO:0000313" key="2">
    <source>
        <dbReference type="EMBL" id="QOR60365.1"/>
    </source>
</evidence>
<organism evidence="2">
    <name type="scientific">Bathycoccus sp. RCC716 virus 2</name>
    <dbReference type="NCBI Taxonomy" id="2530039"/>
    <lineage>
        <taxon>Viruses</taxon>
        <taxon>Varidnaviria</taxon>
        <taxon>Bamfordvirae</taxon>
        <taxon>Nucleocytoviricota</taxon>
        <taxon>Megaviricetes</taxon>
        <taxon>Algavirales</taxon>
        <taxon>Phycodnaviridae</taxon>
        <taxon>Prasinovirus</taxon>
    </lineage>
</organism>
<dbReference type="PANTHER" id="PTHR10381">
    <property type="entry name" value="ATP-DEPENDENT CLP PROTEASE PROTEOLYTIC SUBUNIT"/>
    <property type="match status" value="1"/>
</dbReference>
<dbReference type="GO" id="GO:0004176">
    <property type="term" value="F:ATP-dependent peptidase activity"/>
    <property type="evidence" value="ECO:0007669"/>
    <property type="project" value="InterPro"/>
</dbReference>
<accession>A0A7S6SWW1</accession>
<dbReference type="SUPFAM" id="SSF52096">
    <property type="entry name" value="ClpP/crotonase"/>
    <property type="match status" value="1"/>
</dbReference>